<keyword evidence="4" id="KW-0804">Transcription</keyword>
<accession>A0A1F6NMB7</accession>
<feature type="transmembrane region" description="Helical" evidence="5">
    <location>
        <begin position="20"/>
        <end position="43"/>
    </location>
</feature>
<gene>
    <name evidence="6" type="ORF">A2493_01455</name>
</gene>
<name>A0A1F6NMB7_9BACT</name>
<evidence type="ECO:0000256" key="3">
    <source>
        <dbReference type="ARBA" id="ARBA00023125"/>
    </source>
</evidence>
<dbReference type="AlphaFoldDB" id="A0A1F6NMB7"/>
<evidence type="ECO:0000256" key="4">
    <source>
        <dbReference type="ARBA" id="ARBA00023163"/>
    </source>
</evidence>
<keyword evidence="3" id="KW-0238">DNA-binding</keyword>
<dbReference type="InterPro" id="IPR005650">
    <property type="entry name" value="BlaI_family"/>
</dbReference>
<dbReference type="Gene3D" id="1.10.10.10">
    <property type="entry name" value="Winged helix-like DNA-binding domain superfamily/Winged helix DNA-binding domain"/>
    <property type="match status" value="1"/>
</dbReference>
<keyword evidence="5" id="KW-0472">Membrane</keyword>
<protein>
    <recommendedName>
        <fullName evidence="8">Transcription regulator PadR N-terminal domain-containing protein</fullName>
    </recommendedName>
</protein>
<dbReference type="EMBL" id="MFQW01000059">
    <property type="protein sequence ID" value="OGH84893.1"/>
    <property type="molecule type" value="Genomic_DNA"/>
</dbReference>
<dbReference type="SUPFAM" id="SSF46785">
    <property type="entry name" value="Winged helix' DNA-binding domain"/>
    <property type="match status" value="1"/>
</dbReference>
<evidence type="ECO:0000313" key="6">
    <source>
        <dbReference type="EMBL" id="OGH84893.1"/>
    </source>
</evidence>
<evidence type="ECO:0000256" key="5">
    <source>
        <dbReference type="SAM" id="Phobius"/>
    </source>
</evidence>
<dbReference type="GO" id="GO:0045892">
    <property type="term" value="P:negative regulation of DNA-templated transcription"/>
    <property type="evidence" value="ECO:0007669"/>
    <property type="project" value="InterPro"/>
</dbReference>
<keyword evidence="5" id="KW-1133">Transmembrane helix</keyword>
<evidence type="ECO:0000256" key="1">
    <source>
        <dbReference type="ARBA" id="ARBA00011046"/>
    </source>
</evidence>
<organism evidence="6 7">
    <name type="scientific">Candidatus Magasanikbacteria bacterium RIFOXYC12_FULL_33_11</name>
    <dbReference type="NCBI Taxonomy" id="1798701"/>
    <lineage>
        <taxon>Bacteria</taxon>
        <taxon>Candidatus Magasanikiibacteriota</taxon>
    </lineage>
</organism>
<keyword evidence="5" id="KW-0812">Transmembrane</keyword>
<proteinExistence type="inferred from homology"/>
<comment type="caution">
    <text evidence="6">The sequence shown here is derived from an EMBL/GenBank/DDBJ whole genome shotgun (WGS) entry which is preliminary data.</text>
</comment>
<evidence type="ECO:0000313" key="7">
    <source>
        <dbReference type="Proteomes" id="UP000178349"/>
    </source>
</evidence>
<reference evidence="6 7" key="1">
    <citation type="journal article" date="2016" name="Nat. Commun.">
        <title>Thousands of microbial genomes shed light on interconnected biogeochemical processes in an aquifer system.</title>
        <authorList>
            <person name="Anantharaman K."/>
            <person name="Brown C.T."/>
            <person name="Hug L.A."/>
            <person name="Sharon I."/>
            <person name="Castelle C.J."/>
            <person name="Probst A.J."/>
            <person name="Thomas B.C."/>
            <person name="Singh A."/>
            <person name="Wilkins M.J."/>
            <person name="Karaoz U."/>
            <person name="Brodie E.L."/>
            <person name="Williams K.H."/>
            <person name="Hubbard S.S."/>
            <person name="Banfield J.F."/>
        </authorList>
    </citation>
    <scope>NUCLEOTIDE SEQUENCE [LARGE SCALE GENOMIC DNA]</scope>
</reference>
<dbReference type="GO" id="GO:0003677">
    <property type="term" value="F:DNA binding"/>
    <property type="evidence" value="ECO:0007669"/>
    <property type="project" value="UniProtKB-KW"/>
</dbReference>
<dbReference type="InterPro" id="IPR036390">
    <property type="entry name" value="WH_DNA-bd_sf"/>
</dbReference>
<sequence length="134" mass="15564">MVTFFYNSSPRGETMKDQNAALYAVLSVVFLFLLVAYVINLGWSGSKAMMQIMTILEKKNTWVTAQEIVENGSTPLQHYNVKSFLDELVTKGLIEREYKEEEEGQYRGIPNRYQLTLRGREYLAQKRAKRKSKK</sequence>
<dbReference type="InterPro" id="IPR036388">
    <property type="entry name" value="WH-like_DNA-bd_sf"/>
</dbReference>
<comment type="similarity">
    <text evidence="1">Belongs to the BlaI transcriptional regulatory family.</text>
</comment>
<evidence type="ECO:0000256" key="2">
    <source>
        <dbReference type="ARBA" id="ARBA00023015"/>
    </source>
</evidence>
<dbReference type="Pfam" id="PF03965">
    <property type="entry name" value="Penicillinase_R"/>
    <property type="match status" value="1"/>
</dbReference>
<keyword evidence="2" id="KW-0805">Transcription regulation</keyword>
<evidence type="ECO:0008006" key="8">
    <source>
        <dbReference type="Google" id="ProtNLM"/>
    </source>
</evidence>
<dbReference type="Proteomes" id="UP000178349">
    <property type="component" value="Unassembled WGS sequence"/>
</dbReference>